<evidence type="ECO:0000256" key="4">
    <source>
        <dbReference type="ARBA" id="ARBA00022989"/>
    </source>
</evidence>
<dbReference type="CDD" id="cd15904">
    <property type="entry name" value="TSPO_MBR"/>
    <property type="match status" value="1"/>
</dbReference>
<dbReference type="Pfam" id="PF03073">
    <property type="entry name" value="TspO_MBR"/>
    <property type="match status" value="1"/>
</dbReference>
<evidence type="ECO:0000256" key="3">
    <source>
        <dbReference type="ARBA" id="ARBA00022692"/>
    </source>
</evidence>
<keyword evidence="3 6" id="KW-0812">Transmembrane</keyword>
<evidence type="ECO:0000256" key="1">
    <source>
        <dbReference type="ARBA" id="ARBA00004141"/>
    </source>
</evidence>
<feature type="transmembrane region" description="Helical" evidence="6">
    <location>
        <begin position="140"/>
        <end position="160"/>
    </location>
</feature>
<keyword evidence="5 6" id="KW-0472">Membrane</keyword>
<accession>A0A2V2N1P7</accession>
<dbReference type="AlphaFoldDB" id="A0A2V2N1P7"/>
<evidence type="ECO:0000313" key="7">
    <source>
        <dbReference type="EMBL" id="PWR72495.1"/>
    </source>
</evidence>
<name>A0A2V2N1P7_9EURY</name>
<dbReference type="RefSeq" id="WP_109941406.1">
    <property type="nucleotide sequence ID" value="NZ_CP176366.1"/>
</dbReference>
<evidence type="ECO:0000256" key="6">
    <source>
        <dbReference type="SAM" id="Phobius"/>
    </source>
</evidence>
<comment type="subcellular location">
    <subcellularLocation>
        <location evidence="1">Membrane</location>
        <topology evidence="1">Multi-pass membrane protein</topology>
    </subcellularLocation>
</comment>
<feature type="transmembrane region" description="Helical" evidence="6">
    <location>
        <begin position="7"/>
        <end position="31"/>
    </location>
</feature>
<dbReference type="Proteomes" id="UP000245934">
    <property type="component" value="Unassembled WGS sequence"/>
</dbReference>
<dbReference type="PIRSF" id="PIRSF005859">
    <property type="entry name" value="PBR"/>
    <property type="match status" value="1"/>
</dbReference>
<evidence type="ECO:0000313" key="8">
    <source>
        <dbReference type="Proteomes" id="UP000245934"/>
    </source>
</evidence>
<evidence type="ECO:0000256" key="5">
    <source>
        <dbReference type="ARBA" id="ARBA00023136"/>
    </source>
</evidence>
<keyword evidence="8" id="KW-1185">Reference proteome</keyword>
<dbReference type="OrthoDB" id="212929at2157"/>
<proteinExistence type="inferred from homology"/>
<organism evidence="7 8">
    <name type="scientific">Methanospirillum stamsii</name>
    <dbReference type="NCBI Taxonomy" id="1277351"/>
    <lineage>
        <taxon>Archaea</taxon>
        <taxon>Methanobacteriati</taxon>
        <taxon>Methanobacteriota</taxon>
        <taxon>Stenosarchaea group</taxon>
        <taxon>Methanomicrobia</taxon>
        <taxon>Methanomicrobiales</taxon>
        <taxon>Methanospirillaceae</taxon>
        <taxon>Methanospirillum</taxon>
    </lineage>
</organism>
<feature type="transmembrane region" description="Helical" evidence="6">
    <location>
        <begin position="51"/>
        <end position="72"/>
    </location>
</feature>
<feature type="transmembrane region" description="Helical" evidence="6">
    <location>
        <begin position="109"/>
        <end position="128"/>
    </location>
</feature>
<dbReference type="InterPro" id="IPR038330">
    <property type="entry name" value="TspO/MBR-related_sf"/>
</dbReference>
<feature type="transmembrane region" description="Helical" evidence="6">
    <location>
        <begin position="84"/>
        <end position="103"/>
    </location>
</feature>
<protein>
    <submittedName>
        <fullName evidence="7">Tryptophan-rich sensory protein</fullName>
    </submittedName>
</protein>
<gene>
    <name evidence="7" type="ORF">DLD82_12225</name>
</gene>
<dbReference type="GO" id="GO:0033013">
    <property type="term" value="P:tetrapyrrole metabolic process"/>
    <property type="evidence" value="ECO:0007669"/>
    <property type="project" value="UniProtKB-ARBA"/>
</dbReference>
<keyword evidence="4 6" id="KW-1133">Transmembrane helix</keyword>
<comment type="similarity">
    <text evidence="2">Belongs to the TspO/BZRP family.</text>
</comment>
<comment type="caution">
    <text evidence="7">The sequence shown here is derived from an EMBL/GenBank/DDBJ whole genome shotgun (WGS) entry which is preliminary data.</text>
</comment>
<dbReference type="GO" id="GO:0016020">
    <property type="term" value="C:membrane"/>
    <property type="evidence" value="ECO:0007669"/>
    <property type="project" value="UniProtKB-SubCell"/>
</dbReference>
<dbReference type="EMBL" id="QGMZ01000026">
    <property type="protein sequence ID" value="PWR72495.1"/>
    <property type="molecule type" value="Genomic_DNA"/>
</dbReference>
<dbReference type="GeneID" id="97608537"/>
<dbReference type="InterPro" id="IPR004307">
    <property type="entry name" value="TspO_MBR"/>
</dbReference>
<dbReference type="Gene3D" id="1.20.1260.100">
    <property type="entry name" value="TspO/MBR protein"/>
    <property type="match status" value="1"/>
</dbReference>
<dbReference type="PANTHER" id="PTHR10057:SF0">
    <property type="entry name" value="TRANSLOCATOR PROTEIN"/>
    <property type="match status" value="1"/>
</dbReference>
<evidence type="ECO:0000256" key="2">
    <source>
        <dbReference type="ARBA" id="ARBA00007524"/>
    </source>
</evidence>
<dbReference type="FunFam" id="1.20.1260.100:FF:000001">
    <property type="entry name" value="translocator protein 2"/>
    <property type="match status" value="1"/>
</dbReference>
<reference evidence="7 8" key="1">
    <citation type="submission" date="2018-05" db="EMBL/GenBank/DDBJ databases">
        <title>Draft genome of Methanospirillum stamsii Pt1.</title>
        <authorList>
            <person name="Dueholm M.S."/>
            <person name="Nielsen P.H."/>
            <person name="Bakmann L.F."/>
            <person name="Otzen D.E."/>
        </authorList>
    </citation>
    <scope>NUCLEOTIDE SEQUENCE [LARGE SCALE GENOMIC DNA]</scope>
    <source>
        <strain evidence="7 8">Pt1</strain>
    </source>
</reference>
<dbReference type="PANTHER" id="PTHR10057">
    <property type="entry name" value="PERIPHERAL-TYPE BENZODIAZEPINE RECEPTOR"/>
    <property type="match status" value="1"/>
</dbReference>
<sequence>MKNRNLYLFLLLILAISLPLIVGFIGSFFTITQITGWYLTLQKPWFSPPNWVFAPAWTIFYIMMGVAWWFALKTGFHKPAVRRVTLWFLIQLGVNFLWSVVFFGMQSPIGGLVVILVLLFLILLNMHYFRFASPWSVYLLIPYLCWTSFATLLNAMIVILNM</sequence>